<dbReference type="SUPFAM" id="SSF55729">
    <property type="entry name" value="Acyl-CoA N-acyltransferases (Nat)"/>
    <property type="match status" value="1"/>
</dbReference>
<protein>
    <submittedName>
        <fullName evidence="2">N-acetyltransferase</fullName>
        <ecNumber evidence="2">2.3.1.-</ecNumber>
    </submittedName>
</protein>
<dbReference type="EMBL" id="JBALHR010000001">
    <property type="protein sequence ID" value="MEH7826837.1"/>
    <property type="molecule type" value="Genomic_DNA"/>
</dbReference>
<evidence type="ECO:0000313" key="3">
    <source>
        <dbReference type="Proteomes" id="UP001431963"/>
    </source>
</evidence>
<dbReference type="GO" id="GO:0016746">
    <property type="term" value="F:acyltransferase activity"/>
    <property type="evidence" value="ECO:0007669"/>
    <property type="project" value="UniProtKB-KW"/>
</dbReference>
<dbReference type="Pfam" id="PF13508">
    <property type="entry name" value="Acetyltransf_7"/>
    <property type="match status" value="1"/>
</dbReference>
<dbReference type="InterPro" id="IPR000182">
    <property type="entry name" value="GNAT_dom"/>
</dbReference>
<organism evidence="2 3">
    <name type="scientific">Gemmobacter denitrificans</name>
    <dbReference type="NCBI Taxonomy" id="3123040"/>
    <lineage>
        <taxon>Bacteria</taxon>
        <taxon>Pseudomonadati</taxon>
        <taxon>Pseudomonadota</taxon>
        <taxon>Alphaproteobacteria</taxon>
        <taxon>Rhodobacterales</taxon>
        <taxon>Paracoccaceae</taxon>
        <taxon>Gemmobacter</taxon>
    </lineage>
</organism>
<dbReference type="EC" id="2.3.1.-" evidence="2"/>
<feature type="domain" description="N-acetyltransferase" evidence="1">
    <location>
        <begin position="1"/>
        <end position="143"/>
    </location>
</feature>
<sequence length="159" mass="16940">MTVVLTLTPDLATLYAAAFPDEDLVPLLQGLSGQPGTLSLIEGSPPVAHVLFTLGQINGAKVALLGPAAVHPDRQGQGLGSRLIRQGIAHLGETGVAMVLVLGDPAYYGRFGFLPETGAEPPCPIPEDWRPAWQSLVLTQPHRGRLSLPAPWLSQDLWR</sequence>
<evidence type="ECO:0000259" key="1">
    <source>
        <dbReference type="PROSITE" id="PS51186"/>
    </source>
</evidence>
<dbReference type="RefSeq" id="WP_335418535.1">
    <property type="nucleotide sequence ID" value="NZ_JBALHR010000001.1"/>
</dbReference>
<dbReference type="Proteomes" id="UP001431963">
    <property type="component" value="Unassembled WGS sequence"/>
</dbReference>
<comment type="caution">
    <text evidence="2">The sequence shown here is derived from an EMBL/GenBank/DDBJ whole genome shotgun (WGS) entry which is preliminary data.</text>
</comment>
<keyword evidence="2" id="KW-0808">Transferase</keyword>
<name>A0ABU8BRG1_9RHOB</name>
<gene>
    <name evidence="2" type="ORF">V6590_01615</name>
</gene>
<keyword evidence="3" id="KW-1185">Reference proteome</keyword>
<keyword evidence="2" id="KW-0012">Acyltransferase</keyword>
<reference evidence="2" key="1">
    <citation type="submission" date="2024-02" db="EMBL/GenBank/DDBJ databases">
        <title>Genome sequences of strain Gemmobacter sp. JM10B15.</title>
        <authorList>
            <person name="Zhang M."/>
        </authorList>
    </citation>
    <scope>NUCLEOTIDE SEQUENCE</scope>
    <source>
        <strain evidence="2">JM10B15</strain>
    </source>
</reference>
<dbReference type="InterPro" id="IPR016181">
    <property type="entry name" value="Acyl_CoA_acyltransferase"/>
</dbReference>
<evidence type="ECO:0000313" key="2">
    <source>
        <dbReference type="EMBL" id="MEH7826837.1"/>
    </source>
</evidence>
<proteinExistence type="predicted"/>
<dbReference type="Gene3D" id="3.40.630.30">
    <property type="match status" value="1"/>
</dbReference>
<dbReference type="PROSITE" id="PS51186">
    <property type="entry name" value="GNAT"/>
    <property type="match status" value="1"/>
</dbReference>
<accession>A0ABU8BRG1</accession>
<dbReference type="CDD" id="cd04301">
    <property type="entry name" value="NAT_SF"/>
    <property type="match status" value="1"/>
</dbReference>